<keyword evidence="2" id="KW-0677">Repeat</keyword>
<dbReference type="AlphaFoldDB" id="A0AAD4N2E8"/>
<dbReference type="Gene3D" id="2.130.10.10">
    <property type="entry name" value="YVTN repeat-like/Quinoprotein amine dehydrogenase"/>
    <property type="match status" value="2"/>
</dbReference>
<comment type="caution">
    <text evidence="5">The sequence shown here is derived from an EMBL/GenBank/DDBJ whole genome shotgun (WGS) entry which is preliminary data.</text>
</comment>
<organism evidence="5 6">
    <name type="scientific">Ditylenchus destructor</name>
    <dbReference type="NCBI Taxonomy" id="166010"/>
    <lineage>
        <taxon>Eukaryota</taxon>
        <taxon>Metazoa</taxon>
        <taxon>Ecdysozoa</taxon>
        <taxon>Nematoda</taxon>
        <taxon>Chromadorea</taxon>
        <taxon>Rhabditida</taxon>
        <taxon>Tylenchina</taxon>
        <taxon>Tylenchomorpha</taxon>
        <taxon>Sphaerularioidea</taxon>
        <taxon>Anguinidae</taxon>
        <taxon>Anguininae</taxon>
        <taxon>Ditylenchus</taxon>
    </lineage>
</organism>
<dbReference type="GO" id="GO:0080008">
    <property type="term" value="C:Cul4-RING E3 ubiquitin ligase complex"/>
    <property type="evidence" value="ECO:0007669"/>
    <property type="project" value="TreeGrafter"/>
</dbReference>
<reference evidence="5" key="1">
    <citation type="submission" date="2022-01" db="EMBL/GenBank/DDBJ databases">
        <title>Genome Sequence Resource for Two Populations of Ditylenchus destructor, the Migratory Endoparasitic Phytonematode.</title>
        <authorList>
            <person name="Zhang H."/>
            <person name="Lin R."/>
            <person name="Xie B."/>
        </authorList>
    </citation>
    <scope>NUCLEOTIDE SEQUENCE</scope>
    <source>
        <strain evidence="5">BazhouSP</strain>
    </source>
</reference>
<dbReference type="PANTHER" id="PTHR15574:SF40">
    <property type="entry name" value="WD AND TETRATRICOPEPTIDE REPEATS PROTEIN 1"/>
    <property type="match status" value="1"/>
</dbReference>
<dbReference type="PROSITE" id="PS50294">
    <property type="entry name" value="WD_REPEATS_REGION"/>
    <property type="match status" value="1"/>
</dbReference>
<name>A0AAD4N2E8_9BILA</name>
<dbReference type="GO" id="GO:0005737">
    <property type="term" value="C:cytoplasm"/>
    <property type="evidence" value="ECO:0007669"/>
    <property type="project" value="TreeGrafter"/>
</dbReference>
<dbReference type="SUPFAM" id="SSF48452">
    <property type="entry name" value="TPR-like"/>
    <property type="match status" value="1"/>
</dbReference>
<proteinExistence type="predicted"/>
<evidence type="ECO:0000256" key="1">
    <source>
        <dbReference type="ARBA" id="ARBA00022574"/>
    </source>
</evidence>
<dbReference type="Pfam" id="PF00400">
    <property type="entry name" value="WD40"/>
    <property type="match status" value="2"/>
</dbReference>
<dbReference type="InterPro" id="IPR045151">
    <property type="entry name" value="DCAF8"/>
</dbReference>
<feature type="repeat" description="WD" evidence="3">
    <location>
        <begin position="535"/>
        <end position="567"/>
    </location>
</feature>
<evidence type="ECO:0000256" key="2">
    <source>
        <dbReference type="ARBA" id="ARBA00022737"/>
    </source>
</evidence>
<protein>
    <submittedName>
        <fullName evidence="5">WD domain, g-beta repeat domain-containing protein</fullName>
    </submittedName>
</protein>
<dbReference type="GO" id="GO:0045717">
    <property type="term" value="P:negative regulation of fatty acid biosynthetic process"/>
    <property type="evidence" value="ECO:0007669"/>
    <property type="project" value="TreeGrafter"/>
</dbReference>
<dbReference type="InterPro" id="IPR015943">
    <property type="entry name" value="WD40/YVTN_repeat-like_dom_sf"/>
</dbReference>
<dbReference type="PROSITE" id="PS50082">
    <property type="entry name" value="WD_REPEATS_2"/>
    <property type="match status" value="2"/>
</dbReference>
<gene>
    <name evidence="5" type="ORF">DdX_11486</name>
</gene>
<sequence length="658" mass="75098">MGLVKNVRYREIVNENPVKFKRNNISHRQFVEAIRHSRTLQGHDGCVNTISWNHSGTLLISGSDDRNIMVWDGNDGHLLHRMATEHMNNIFSVLFVPDTSDRQVISASADRQVLLHDLDHQNISNPVQNGLRVKRLAVTQALPKLFWSASEDGVLRQYDLRMKEVEKLVELSSQSYQMKSLAVNDQYPELIAIALNDYMVPIYDRRNTKSPMLRLLPGHLSIYSDEERRALRTALVTHVAFNSRGNEIVANLGSDNIYIYNIMDSKAAPSVLGALRTYLDESDEFMEMEAELSSGRMEYEPLVKETRSPRDSLFKEIRKLAKNYVKKKEYTKAIDLCSSAIYVYTKENRLPRFPDPYDPYEYIHNKSNAYYTSGFSRILAQRGLCYFERQWEGDTVAAMRDSLQSLHVNGRSNKDVHYLLLRTLVKMKQTELATTCYDLYIKRFPDGIMNGLNDLKKQLEQLQADEKSDSRPTWNTGSTIKFRDYVDRFCGSSNINTDIKEANWFGGHDEMVVGGSDCGSLFIWERATGKVLRLFKADEYSVNTVQCHPNRLLIATSGIDNVIRFWEPGLQDQTSVYASDTEYGEKRDLTGKIYEKMQINNQPTHHLIWENLLHARAGIEQILSSGIFGEEFEFGGGGNDPEGEGDGASPPGIACRTM</sequence>
<keyword evidence="1 3" id="KW-0853">WD repeat</keyword>
<evidence type="ECO:0000313" key="6">
    <source>
        <dbReference type="Proteomes" id="UP001201812"/>
    </source>
</evidence>
<keyword evidence="6" id="KW-1185">Reference proteome</keyword>
<evidence type="ECO:0000256" key="4">
    <source>
        <dbReference type="SAM" id="MobiDB-lite"/>
    </source>
</evidence>
<dbReference type="SMART" id="SM00320">
    <property type="entry name" value="WD40"/>
    <property type="match status" value="5"/>
</dbReference>
<dbReference type="InterPro" id="IPR001680">
    <property type="entry name" value="WD40_rpt"/>
</dbReference>
<dbReference type="Gene3D" id="1.25.40.10">
    <property type="entry name" value="Tetratricopeptide repeat domain"/>
    <property type="match status" value="1"/>
</dbReference>
<feature type="repeat" description="WD" evidence="3">
    <location>
        <begin position="40"/>
        <end position="81"/>
    </location>
</feature>
<dbReference type="EMBL" id="JAKKPZ010000032">
    <property type="protein sequence ID" value="KAI1709088.1"/>
    <property type="molecule type" value="Genomic_DNA"/>
</dbReference>
<dbReference type="SUPFAM" id="SSF50978">
    <property type="entry name" value="WD40 repeat-like"/>
    <property type="match status" value="1"/>
</dbReference>
<dbReference type="InterPro" id="IPR036322">
    <property type="entry name" value="WD40_repeat_dom_sf"/>
</dbReference>
<evidence type="ECO:0000313" key="5">
    <source>
        <dbReference type="EMBL" id="KAI1709088.1"/>
    </source>
</evidence>
<dbReference type="Proteomes" id="UP001201812">
    <property type="component" value="Unassembled WGS sequence"/>
</dbReference>
<dbReference type="PANTHER" id="PTHR15574">
    <property type="entry name" value="WD REPEAT DOMAIN-CONTAINING FAMILY"/>
    <property type="match status" value="1"/>
</dbReference>
<feature type="region of interest" description="Disordered" evidence="4">
    <location>
        <begin position="633"/>
        <end position="658"/>
    </location>
</feature>
<evidence type="ECO:0000256" key="3">
    <source>
        <dbReference type="PROSITE-ProRule" id="PRU00221"/>
    </source>
</evidence>
<dbReference type="InterPro" id="IPR011990">
    <property type="entry name" value="TPR-like_helical_dom_sf"/>
</dbReference>
<accession>A0AAD4N2E8</accession>